<dbReference type="InterPro" id="IPR005119">
    <property type="entry name" value="LysR_subst-bd"/>
</dbReference>
<dbReference type="EMBL" id="BSNC01000003">
    <property type="protein sequence ID" value="GLP95857.1"/>
    <property type="molecule type" value="Genomic_DNA"/>
</dbReference>
<evidence type="ECO:0000313" key="7">
    <source>
        <dbReference type="Proteomes" id="UP001161422"/>
    </source>
</evidence>
<accession>A0AA37RW47</accession>
<dbReference type="GO" id="GO:0000976">
    <property type="term" value="F:transcription cis-regulatory region binding"/>
    <property type="evidence" value="ECO:0007669"/>
    <property type="project" value="TreeGrafter"/>
</dbReference>
<keyword evidence="3" id="KW-0238">DNA-binding</keyword>
<dbReference type="SUPFAM" id="SSF53850">
    <property type="entry name" value="Periplasmic binding protein-like II"/>
    <property type="match status" value="1"/>
</dbReference>
<keyword evidence="4" id="KW-0804">Transcription</keyword>
<evidence type="ECO:0000256" key="4">
    <source>
        <dbReference type="ARBA" id="ARBA00023163"/>
    </source>
</evidence>
<evidence type="ECO:0000256" key="1">
    <source>
        <dbReference type="ARBA" id="ARBA00009437"/>
    </source>
</evidence>
<feature type="domain" description="HTH lysR-type" evidence="5">
    <location>
        <begin position="1"/>
        <end position="60"/>
    </location>
</feature>
<reference evidence="6" key="2">
    <citation type="submission" date="2023-01" db="EMBL/GenBank/DDBJ databases">
        <title>Draft genome sequence of Paraferrimonas sedimenticola strain NBRC 101628.</title>
        <authorList>
            <person name="Sun Q."/>
            <person name="Mori K."/>
        </authorList>
    </citation>
    <scope>NUCLEOTIDE SEQUENCE</scope>
    <source>
        <strain evidence="6">NBRC 101628</strain>
    </source>
</reference>
<comment type="caution">
    <text evidence="6">The sequence shown here is derived from an EMBL/GenBank/DDBJ whole genome shotgun (WGS) entry which is preliminary data.</text>
</comment>
<comment type="similarity">
    <text evidence="1">Belongs to the LysR transcriptional regulatory family.</text>
</comment>
<dbReference type="CDD" id="cd05466">
    <property type="entry name" value="PBP2_LTTR_substrate"/>
    <property type="match status" value="1"/>
</dbReference>
<name>A0AA37RW47_9GAMM</name>
<dbReference type="AlphaFoldDB" id="A0AA37RW47"/>
<dbReference type="Gene3D" id="3.40.190.290">
    <property type="match status" value="1"/>
</dbReference>
<evidence type="ECO:0000256" key="3">
    <source>
        <dbReference type="ARBA" id="ARBA00023125"/>
    </source>
</evidence>
<evidence type="ECO:0000313" key="6">
    <source>
        <dbReference type="EMBL" id="GLP95857.1"/>
    </source>
</evidence>
<proteinExistence type="inferred from homology"/>
<dbReference type="PANTHER" id="PTHR30126:SF91">
    <property type="entry name" value="LYSR FAMILY TRANSCRIPTIONAL REGULATOR"/>
    <property type="match status" value="1"/>
</dbReference>
<dbReference type="RefSeq" id="WP_095506425.1">
    <property type="nucleotide sequence ID" value="NZ_BSNC01000003.1"/>
</dbReference>
<dbReference type="GO" id="GO:0003700">
    <property type="term" value="F:DNA-binding transcription factor activity"/>
    <property type="evidence" value="ECO:0007669"/>
    <property type="project" value="InterPro"/>
</dbReference>
<dbReference type="PROSITE" id="PS50931">
    <property type="entry name" value="HTH_LYSR"/>
    <property type="match status" value="1"/>
</dbReference>
<dbReference type="InterPro" id="IPR036388">
    <property type="entry name" value="WH-like_DNA-bd_sf"/>
</dbReference>
<keyword evidence="2" id="KW-0805">Transcription regulation</keyword>
<sequence length="290" mass="32719">MNYSIELIKAFVETVKAGSFRQAALKMGKHPTTVGQQVSNLEIDTGLELFDRSHKKFTLTTHGELLYQRALPIIDGYRSFSEQIDSFHQGLPARVSVAIDANLCGIGLTSTCAKVIKKYPNVDLAVFSGDSTQIFNLVRSGEADIGVVIAYPKRERDIQYSHVQNFEVCCIAPVSWPNEKLTHQSYLKLPQVGYMYMQTSEAAMNHTISDQFHMVQSVHDAIELVESEMAWAIIPAHFAELPVAQGRVKRFENDDMVDDSQWWIEAIRPVGSQDTVVHREILDALYSRRK</sequence>
<dbReference type="SUPFAM" id="SSF46785">
    <property type="entry name" value="Winged helix' DNA-binding domain"/>
    <property type="match status" value="1"/>
</dbReference>
<evidence type="ECO:0000259" key="5">
    <source>
        <dbReference type="PROSITE" id="PS50931"/>
    </source>
</evidence>
<dbReference type="Proteomes" id="UP001161422">
    <property type="component" value="Unassembled WGS sequence"/>
</dbReference>
<dbReference type="Pfam" id="PF00126">
    <property type="entry name" value="HTH_1"/>
    <property type="match status" value="1"/>
</dbReference>
<dbReference type="InterPro" id="IPR000847">
    <property type="entry name" value="LysR_HTH_N"/>
</dbReference>
<dbReference type="Gene3D" id="1.10.10.10">
    <property type="entry name" value="Winged helix-like DNA-binding domain superfamily/Winged helix DNA-binding domain"/>
    <property type="match status" value="1"/>
</dbReference>
<dbReference type="InterPro" id="IPR036390">
    <property type="entry name" value="WH_DNA-bd_sf"/>
</dbReference>
<dbReference type="PANTHER" id="PTHR30126">
    <property type="entry name" value="HTH-TYPE TRANSCRIPTIONAL REGULATOR"/>
    <property type="match status" value="1"/>
</dbReference>
<protein>
    <submittedName>
        <fullName evidence="6">LysR family transcriptional regulator</fullName>
    </submittedName>
</protein>
<gene>
    <name evidence="6" type="ORF">GCM10007895_11630</name>
</gene>
<evidence type="ECO:0000256" key="2">
    <source>
        <dbReference type="ARBA" id="ARBA00023015"/>
    </source>
</evidence>
<dbReference type="Pfam" id="PF03466">
    <property type="entry name" value="LysR_substrate"/>
    <property type="match status" value="1"/>
</dbReference>
<organism evidence="6 7">
    <name type="scientific">Paraferrimonas sedimenticola</name>
    <dbReference type="NCBI Taxonomy" id="375674"/>
    <lineage>
        <taxon>Bacteria</taxon>
        <taxon>Pseudomonadati</taxon>
        <taxon>Pseudomonadota</taxon>
        <taxon>Gammaproteobacteria</taxon>
        <taxon>Alteromonadales</taxon>
        <taxon>Ferrimonadaceae</taxon>
        <taxon>Paraferrimonas</taxon>
    </lineage>
</organism>
<keyword evidence="7" id="KW-1185">Reference proteome</keyword>
<reference evidence="6" key="1">
    <citation type="journal article" date="2014" name="Int. J. Syst. Evol. Microbiol.">
        <title>Complete genome sequence of Corynebacterium casei LMG S-19264T (=DSM 44701T), isolated from a smear-ripened cheese.</title>
        <authorList>
            <consortium name="US DOE Joint Genome Institute (JGI-PGF)"/>
            <person name="Walter F."/>
            <person name="Albersmeier A."/>
            <person name="Kalinowski J."/>
            <person name="Ruckert C."/>
        </authorList>
    </citation>
    <scope>NUCLEOTIDE SEQUENCE</scope>
    <source>
        <strain evidence="6">NBRC 101628</strain>
    </source>
</reference>